<feature type="compositionally biased region" description="Basic and acidic residues" evidence="10">
    <location>
        <begin position="481"/>
        <end position="511"/>
    </location>
</feature>
<organism evidence="11 12">
    <name type="scientific">Penicillium chermesinum</name>
    <dbReference type="NCBI Taxonomy" id="63820"/>
    <lineage>
        <taxon>Eukaryota</taxon>
        <taxon>Fungi</taxon>
        <taxon>Dikarya</taxon>
        <taxon>Ascomycota</taxon>
        <taxon>Pezizomycotina</taxon>
        <taxon>Eurotiomycetes</taxon>
        <taxon>Eurotiomycetidae</taxon>
        <taxon>Eurotiales</taxon>
        <taxon>Aspergillaceae</taxon>
        <taxon>Penicillium</taxon>
    </lineage>
</organism>
<feature type="compositionally biased region" description="Acidic residues" evidence="10">
    <location>
        <begin position="649"/>
        <end position="660"/>
    </location>
</feature>
<dbReference type="CDD" id="cd22999">
    <property type="entry name" value="SAP_SLX4"/>
    <property type="match status" value="1"/>
</dbReference>
<evidence type="ECO:0000256" key="2">
    <source>
        <dbReference type="ARBA" id="ARBA00006661"/>
    </source>
</evidence>
<dbReference type="GO" id="GO:0006281">
    <property type="term" value="P:DNA repair"/>
    <property type="evidence" value="ECO:0007669"/>
    <property type="project" value="UniProtKB-UniRule"/>
</dbReference>
<keyword evidence="6 9" id="KW-0234">DNA repair</keyword>
<dbReference type="InterPro" id="IPR027784">
    <property type="entry name" value="Slx4_ascomycetes"/>
</dbReference>
<feature type="compositionally biased region" description="Low complexity" evidence="10">
    <location>
        <begin position="285"/>
        <end position="298"/>
    </location>
</feature>
<name>A0A9W9TN42_9EURO</name>
<feature type="region of interest" description="Disordered" evidence="10">
    <location>
        <begin position="1"/>
        <end position="233"/>
    </location>
</feature>
<comment type="PTM">
    <text evidence="9">Phosphorylated in response to DNA damage.</text>
</comment>
<comment type="similarity">
    <text evidence="2 9">Belongs to the SLX4 family.</text>
</comment>
<dbReference type="GO" id="GO:0006310">
    <property type="term" value="P:DNA recombination"/>
    <property type="evidence" value="ECO:0007669"/>
    <property type="project" value="UniProtKB-UniRule"/>
</dbReference>
<evidence type="ECO:0000313" key="11">
    <source>
        <dbReference type="EMBL" id="KAJ5232208.1"/>
    </source>
</evidence>
<evidence type="ECO:0000256" key="10">
    <source>
        <dbReference type="SAM" id="MobiDB-lite"/>
    </source>
</evidence>
<dbReference type="Proteomes" id="UP001150941">
    <property type="component" value="Unassembled WGS sequence"/>
</dbReference>
<keyword evidence="3 9" id="KW-0597">Phosphoprotein</keyword>
<gene>
    <name evidence="9" type="primary">SLX4</name>
    <name evidence="11" type="ORF">N7468_005164</name>
</gene>
<feature type="region of interest" description="Disordered" evidence="10">
    <location>
        <begin position="634"/>
        <end position="669"/>
    </location>
</feature>
<feature type="compositionally biased region" description="Basic and acidic residues" evidence="10">
    <location>
        <begin position="94"/>
        <end position="104"/>
    </location>
</feature>
<dbReference type="Pfam" id="PF09494">
    <property type="entry name" value="Slx4"/>
    <property type="match status" value="1"/>
</dbReference>
<evidence type="ECO:0000313" key="12">
    <source>
        <dbReference type="Proteomes" id="UP001150941"/>
    </source>
</evidence>
<sequence length="807" mass="88119">MATAEVIVLSSSPITPARSSFQTSLDSEKQPKAPPRDPAPPPLPTAAELFRPATTSRFFADSYTTERDNKGKGTKKTASQSKSDGKKAPGKSRQKAEKSTKPEALEVLEPETIDSRDNAAKKKTTQKSRARKTPKSKEAGNMKLNGKVTKASSNGETKNPKQAAENSVSTSQQTSNLDVPAQLHPQEKNEDLQLDEAIRRRRDWTPPTETAPQDGVVENSENAPRGGAGGLGKLLSEYHYSGVTPHPREILQNLEGGPTKRRKIELVDSAIQAMHFERSISKEVSAAQSEDSSSSGAPTKKKPKAPKKPTTVTARMTAQYTSKGAVDDALIKELLPEITKAKSSRSKTKSLDKDPVFNVVSPELAAKTLDAQDLIFGTCSQLEREDSPQALREMQEAIRASESISTAFSVDAGKTTDREKSSARLGSRLAGTKNLWGVGARGADGSLVQAEKVDTVDLRSRTQASKRVRMIDPFQDDEWLEPDHKPSTSALRDNEALDDTKPNTTTERKLSSDSAPMLPIKSKTVHITSEPLASKRPAMPQYTGFTDAELSKQVSAYGFKSVRGRKKMIELLQKCWESKHGKAEKFVEIHVLPESSIAATTVPEPSIPGVIPNAKGKGKLKANESISALMSPSRKIGRTHNPSTSSFNEVEEIQDSEEEITPSPSRVQKHYTEMRIDSKSVPELSFEVSASAPPKSPCRRKTIASKGSHAAKSKPSSSQRSSTPDIGAQMTKAIRAQPLPSIGNHRSHPTWYQKILMYDPIILEDFATWLNVEGFALIGEDREVGPLDVRQWCESKGICCCWKQGSW</sequence>
<reference evidence="11" key="2">
    <citation type="journal article" date="2023" name="IMA Fungus">
        <title>Comparative genomic study of the Penicillium genus elucidates a diverse pangenome and 15 lateral gene transfer events.</title>
        <authorList>
            <person name="Petersen C."/>
            <person name="Sorensen T."/>
            <person name="Nielsen M.R."/>
            <person name="Sondergaard T.E."/>
            <person name="Sorensen J.L."/>
            <person name="Fitzpatrick D.A."/>
            <person name="Frisvad J.C."/>
            <person name="Nielsen K.L."/>
        </authorList>
    </citation>
    <scope>NUCLEOTIDE SEQUENCE</scope>
    <source>
        <strain evidence="11">IBT 19713</strain>
    </source>
</reference>
<protein>
    <recommendedName>
        <fullName evidence="8 9">Structure-specific endonuclease subunit SLX4</fullName>
    </recommendedName>
</protein>
<comment type="subcellular location">
    <subcellularLocation>
        <location evidence="1 9">Nucleus</location>
    </subcellularLocation>
</comment>
<dbReference type="InterPro" id="IPR018574">
    <property type="entry name" value="Structure-sp_endonuc_su_Slx4"/>
</dbReference>
<proteinExistence type="inferred from homology"/>
<keyword evidence="5 9" id="KW-0233">DNA recombination</keyword>
<evidence type="ECO:0000256" key="6">
    <source>
        <dbReference type="ARBA" id="ARBA00023204"/>
    </source>
</evidence>
<feature type="compositionally biased region" description="Polar residues" evidence="10">
    <location>
        <begin position="164"/>
        <end position="177"/>
    </location>
</feature>
<evidence type="ECO:0000256" key="5">
    <source>
        <dbReference type="ARBA" id="ARBA00023172"/>
    </source>
</evidence>
<evidence type="ECO:0000256" key="1">
    <source>
        <dbReference type="ARBA" id="ARBA00004123"/>
    </source>
</evidence>
<dbReference type="EMBL" id="JAPQKS010000004">
    <property type="protein sequence ID" value="KAJ5232208.1"/>
    <property type="molecule type" value="Genomic_DNA"/>
</dbReference>
<dbReference type="OrthoDB" id="5349119at2759"/>
<dbReference type="GO" id="GO:0033557">
    <property type="term" value="C:Slx1-Slx4 complex"/>
    <property type="evidence" value="ECO:0007669"/>
    <property type="project" value="UniProtKB-UniRule"/>
</dbReference>
<accession>A0A9W9TN42</accession>
<evidence type="ECO:0000256" key="7">
    <source>
        <dbReference type="ARBA" id="ARBA00023242"/>
    </source>
</evidence>
<comment type="function">
    <text evidence="9">Regulatory subunit of the SLX1-SLX4 structure-specific endonuclease that resolves DNA secondary structures generated during DNA repair and recombination. Has endonuclease activity towards branched DNA substrates, introducing single-strand cuts in duplex DNA close to junctions with ss-DNA.</text>
</comment>
<feature type="region of interest" description="Disordered" evidence="10">
    <location>
        <begin position="686"/>
        <end position="726"/>
    </location>
</feature>
<comment type="subunit">
    <text evidence="9">Forms a heterodimer with SLX1.</text>
</comment>
<evidence type="ECO:0000256" key="4">
    <source>
        <dbReference type="ARBA" id="ARBA00022763"/>
    </source>
</evidence>
<reference evidence="11" key="1">
    <citation type="submission" date="2022-11" db="EMBL/GenBank/DDBJ databases">
        <authorList>
            <person name="Petersen C."/>
        </authorList>
    </citation>
    <scope>NUCLEOTIDE SEQUENCE</scope>
    <source>
        <strain evidence="11">IBT 19713</strain>
    </source>
</reference>
<keyword evidence="12" id="KW-1185">Reference proteome</keyword>
<evidence type="ECO:0000256" key="9">
    <source>
        <dbReference type="HAMAP-Rule" id="MF_03110"/>
    </source>
</evidence>
<keyword evidence="7 9" id="KW-0539">Nucleus</keyword>
<feature type="compositionally biased region" description="Low complexity" evidence="10">
    <location>
        <begin position="713"/>
        <end position="722"/>
    </location>
</feature>
<feature type="compositionally biased region" description="Basic residues" evidence="10">
    <location>
        <begin position="121"/>
        <end position="134"/>
    </location>
</feature>
<feature type="compositionally biased region" description="Polar residues" evidence="10">
    <location>
        <begin position="9"/>
        <end position="25"/>
    </location>
</feature>
<evidence type="ECO:0000256" key="8">
    <source>
        <dbReference type="ARBA" id="ARBA00029496"/>
    </source>
</evidence>
<dbReference type="GO" id="GO:0006260">
    <property type="term" value="P:DNA replication"/>
    <property type="evidence" value="ECO:0007669"/>
    <property type="project" value="InterPro"/>
</dbReference>
<comment type="caution">
    <text evidence="11">The sequence shown here is derived from an EMBL/GenBank/DDBJ whole genome shotgun (WGS) entry which is preliminary data.</text>
</comment>
<dbReference type="GO" id="GO:0017108">
    <property type="term" value="F:5'-flap endonuclease activity"/>
    <property type="evidence" value="ECO:0007669"/>
    <property type="project" value="InterPro"/>
</dbReference>
<dbReference type="AlphaFoldDB" id="A0A9W9TN42"/>
<dbReference type="HAMAP" id="MF_03110">
    <property type="entry name" value="Endonuc_su_Slx4"/>
    <property type="match status" value="1"/>
</dbReference>
<feature type="region of interest" description="Disordered" evidence="10">
    <location>
        <begin position="281"/>
        <end position="314"/>
    </location>
</feature>
<feature type="compositionally biased region" description="Basic and acidic residues" evidence="10">
    <location>
        <begin position="26"/>
        <end position="35"/>
    </location>
</feature>
<keyword evidence="4 9" id="KW-0227">DNA damage</keyword>
<feature type="region of interest" description="Disordered" evidence="10">
    <location>
        <begin position="477"/>
        <end position="513"/>
    </location>
</feature>
<evidence type="ECO:0000256" key="3">
    <source>
        <dbReference type="ARBA" id="ARBA00022553"/>
    </source>
</evidence>